<organism evidence="4 5">
    <name type="scientific">Myxococcus llanfairpwllgwyngyllgogerychwyrndrobwllllantysiliogogogochensis</name>
    <dbReference type="NCBI Taxonomy" id="2590453"/>
    <lineage>
        <taxon>Bacteria</taxon>
        <taxon>Pseudomonadati</taxon>
        <taxon>Myxococcota</taxon>
        <taxon>Myxococcia</taxon>
        <taxon>Myxococcales</taxon>
        <taxon>Cystobacterineae</taxon>
        <taxon>Myxococcaceae</taxon>
        <taxon>Myxococcus</taxon>
    </lineage>
</organism>
<keyword evidence="1 2" id="KW-0597">Phosphoprotein</keyword>
<dbReference type="InterPro" id="IPR001789">
    <property type="entry name" value="Sig_transdc_resp-reg_receiver"/>
</dbReference>
<proteinExistence type="predicted"/>
<evidence type="ECO:0000256" key="2">
    <source>
        <dbReference type="PROSITE-ProRule" id="PRU00169"/>
    </source>
</evidence>
<dbReference type="InterPro" id="IPR050595">
    <property type="entry name" value="Bact_response_regulator"/>
</dbReference>
<dbReference type="AlphaFoldDB" id="A0A540WU33"/>
<keyword evidence="5" id="KW-1185">Reference proteome</keyword>
<name>A0A540WU33_9BACT</name>
<evidence type="ECO:0000313" key="4">
    <source>
        <dbReference type="EMBL" id="TQF12521.1"/>
    </source>
</evidence>
<dbReference type="GO" id="GO:0000160">
    <property type="term" value="P:phosphorelay signal transduction system"/>
    <property type="evidence" value="ECO:0007669"/>
    <property type="project" value="InterPro"/>
</dbReference>
<dbReference type="OrthoDB" id="9800897at2"/>
<gene>
    <name evidence="4" type="ORF">FJV41_28660</name>
</gene>
<dbReference type="Pfam" id="PF00072">
    <property type="entry name" value="Response_reg"/>
    <property type="match status" value="1"/>
</dbReference>
<accession>A0A540WU33</accession>
<dbReference type="InterPro" id="IPR011006">
    <property type="entry name" value="CheY-like_superfamily"/>
</dbReference>
<sequence>MLRSAARAGAAFRPVNILVVDDDLELCTLLSRFLEMHGYTVYSASDALQALDILERNQVGMVITDFIMPHMDGITFTEQLKADPRFQAIPVLLMTASTDGNITERGLRKGVALTLNKPLDMGQLLTLMRFAE</sequence>
<dbReference type="PANTHER" id="PTHR44591">
    <property type="entry name" value="STRESS RESPONSE REGULATOR PROTEIN 1"/>
    <property type="match status" value="1"/>
</dbReference>
<dbReference type="Proteomes" id="UP000315369">
    <property type="component" value="Unassembled WGS sequence"/>
</dbReference>
<reference evidence="4 5" key="1">
    <citation type="submission" date="2019-06" db="EMBL/GenBank/DDBJ databases">
        <authorList>
            <person name="Livingstone P."/>
            <person name="Whitworth D."/>
        </authorList>
    </citation>
    <scope>NUCLEOTIDE SEQUENCE [LARGE SCALE GENOMIC DNA]</scope>
    <source>
        <strain evidence="4 5">AM401</strain>
    </source>
</reference>
<protein>
    <submittedName>
        <fullName evidence="4">Response regulator</fullName>
    </submittedName>
</protein>
<dbReference type="EMBL" id="VIFM01000136">
    <property type="protein sequence ID" value="TQF12521.1"/>
    <property type="molecule type" value="Genomic_DNA"/>
</dbReference>
<feature type="domain" description="Response regulatory" evidence="3">
    <location>
        <begin position="16"/>
        <end position="132"/>
    </location>
</feature>
<dbReference type="SMART" id="SM00448">
    <property type="entry name" value="REC"/>
    <property type="match status" value="1"/>
</dbReference>
<dbReference type="SUPFAM" id="SSF52172">
    <property type="entry name" value="CheY-like"/>
    <property type="match status" value="1"/>
</dbReference>
<evidence type="ECO:0000313" key="5">
    <source>
        <dbReference type="Proteomes" id="UP000315369"/>
    </source>
</evidence>
<dbReference type="Gene3D" id="3.40.50.2300">
    <property type="match status" value="1"/>
</dbReference>
<evidence type="ECO:0000256" key="1">
    <source>
        <dbReference type="ARBA" id="ARBA00022553"/>
    </source>
</evidence>
<feature type="modified residue" description="4-aspartylphosphate" evidence="2">
    <location>
        <position position="65"/>
    </location>
</feature>
<dbReference type="PANTHER" id="PTHR44591:SF3">
    <property type="entry name" value="RESPONSE REGULATORY DOMAIN-CONTAINING PROTEIN"/>
    <property type="match status" value="1"/>
</dbReference>
<evidence type="ECO:0000259" key="3">
    <source>
        <dbReference type="PROSITE" id="PS50110"/>
    </source>
</evidence>
<dbReference type="PROSITE" id="PS50110">
    <property type="entry name" value="RESPONSE_REGULATORY"/>
    <property type="match status" value="1"/>
</dbReference>
<comment type="caution">
    <text evidence="4">The sequence shown here is derived from an EMBL/GenBank/DDBJ whole genome shotgun (WGS) entry which is preliminary data.</text>
</comment>